<evidence type="ECO:0000259" key="8">
    <source>
        <dbReference type="SMART" id="SM00387"/>
    </source>
</evidence>
<keyword evidence="5" id="KW-0902">Two-component regulatory system</keyword>
<feature type="domain" description="Histidine kinase/HSP90-like ATPase" evidence="8">
    <location>
        <begin position="529"/>
        <end position="624"/>
    </location>
</feature>
<keyword evidence="4" id="KW-0418">Kinase</keyword>
<evidence type="ECO:0000256" key="6">
    <source>
        <dbReference type="SAM" id="Phobius"/>
    </source>
</evidence>
<comment type="catalytic activity">
    <reaction evidence="1">
        <text>ATP + protein L-histidine = ADP + protein N-phospho-L-histidine.</text>
        <dbReference type="EC" id="2.7.13.3"/>
    </reaction>
</comment>
<keyword evidence="9" id="KW-0547">Nucleotide-binding</keyword>
<dbReference type="Pfam" id="PF02518">
    <property type="entry name" value="HATPase_c"/>
    <property type="match status" value="1"/>
</dbReference>
<reference evidence="10" key="1">
    <citation type="submission" date="2018-09" db="EMBL/GenBank/DDBJ databases">
        <title>The complete genome of Acinetobacter sp. strain WCHAc010005.</title>
        <authorList>
            <person name="Hu Y."/>
            <person name="Long H."/>
            <person name="Feng Y."/>
            <person name="Zong Z."/>
        </authorList>
    </citation>
    <scope>NUCLEOTIDE SEQUENCE [LARGE SCALE GENOMIC DNA]</scope>
    <source>
        <strain evidence="10">WCHAc010005</strain>
    </source>
</reference>
<evidence type="ECO:0000256" key="7">
    <source>
        <dbReference type="SAM" id="SignalP"/>
    </source>
</evidence>
<feature type="signal peptide" evidence="7">
    <location>
        <begin position="1"/>
        <end position="21"/>
    </location>
</feature>
<dbReference type="InterPro" id="IPR050482">
    <property type="entry name" value="Sensor_HK_TwoCompSys"/>
</dbReference>
<organism evidence="9 10">
    <name type="scientific">Acinetobacter chinensis</name>
    <dbReference type="NCBI Taxonomy" id="2004650"/>
    <lineage>
        <taxon>Bacteria</taxon>
        <taxon>Pseudomonadati</taxon>
        <taxon>Pseudomonadota</taxon>
        <taxon>Gammaproteobacteria</taxon>
        <taxon>Moraxellales</taxon>
        <taxon>Moraxellaceae</taxon>
        <taxon>Acinetobacter</taxon>
    </lineage>
</organism>
<keyword evidence="6" id="KW-1133">Transmembrane helix</keyword>
<dbReference type="InterPro" id="IPR036890">
    <property type="entry name" value="HATPase_C_sf"/>
</dbReference>
<dbReference type="SMART" id="SM00387">
    <property type="entry name" value="HATPase_c"/>
    <property type="match status" value="1"/>
</dbReference>
<dbReference type="InterPro" id="IPR011623">
    <property type="entry name" value="7TMR_DISM_rcpt_extracell_dom1"/>
</dbReference>
<dbReference type="RefSeq" id="WP_087511591.1">
    <property type="nucleotide sequence ID" value="NZ_CP032134.1"/>
</dbReference>
<keyword evidence="6" id="KW-0472">Membrane</keyword>
<dbReference type="PANTHER" id="PTHR24421:SF10">
    <property type="entry name" value="NITRATE_NITRITE SENSOR PROTEIN NARQ"/>
    <property type="match status" value="1"/>
</dbReference>
<evidence type="ECO:0000256" key="5">
    <source>
        <dbReference type="ARBA" id="ARBA00023012"/>
    </source>
</evidence>
<keyword evidence="7" id="KW-0732">Signal</keyword>
<dbReference type="EMBL" id="CP032134">
    <property type="protein sequence ID" value="AXY56497.1"/>
    <property type="molecule type" value="Genomic_DNA"/>
</dbReference>
<feature type="transmembrane region" description="Helical" evidence="6">
    <location>
        <begin position="246"/>
        <end position="265"/>
    </location>
</feature>
<dbReference type="EC" id="2.7.13.3" evidence="2"/>
<feature type="transmembrane region" description="Helical" evidence="6">
    <location>
        <begin position="214"/>
        <end position="234"/>
    </location>
</feature>
<dbReference type="AlphaFoldDB" id="A0A3B7LXY0"/>
<name>A0A3B7LXY0_9GAMM</name>
<keyword evidence="3" id="KW-0808">Transferase</keyword>
<gene>
    <name evidence="9" type="ORF">CDG60_07910</name>
</gene>
<dbReference type="Gene3D" id="2.60.120.260">
    <property type="entry name" value="Galactose-binding domain-like"/>
    <property type="match status" value="1"/>
</dbReference>
<evidence type="ECO:0000313" key="9">
    <source>
        <dbReference type="EMBL" id="AXY56497.1"/>
    </source>
</evidence>
<dbReference type="KEGG" id="achi:CDG60_07910"/>
<dbReference type="CDD" id="cd16917">
    <property type="entry name" value="HATPase_UhpB-NarQ-NarX-like"/>
    <property type="match status" value="1"/>
</dbReference>
<feature type="transmembrane region" description="Helical" evidence="6">
    <location>
        <begin position="277"/>
        <end position="295"/>
    </location>
</feature>
<feature type="chain" id="PRO_5017534642" description="histidine kinase" evidence="7">
    <location>
        <begin position="22"/>
        <end position="624"/>
    </location>
</feature>
<dbReference type="SUPFAM" id="SSF49785">
    <property type="entry name" value="Galactose-binding domain-like"/>
    <property type="match status" value="1"/>
</dbReference>
<dbReference type="SUPFAM" id="SSF55874">
    <property type="entry name" value="ATPase domain of HSP90 chaperone/DNA topoisomerase II/histidine kinase"/>
    <property type="match status" value="1"/>
</dbReference>
<feature type="transmembrane region" description="Helical" evidence="6">
    <location>
        <begin position="332"/>
        <end position="358"/>
    </location>
</feature>
<feature type="transmembrane region" description="Helical" evidence="6">
    <location>
        <begin position="186"/>
        <end position="207"/>
    </location>
</feature>
<proteinExistence type="predicted"/>
<feature type="transmembrane region" description="Helical" evidence="6">
    <location>
        <begin position="301"/>
        <end position="325"/>
    </location>
</feature>
<evidence type="ECO:0000256" key="4">
    <source>
        <dbReference type="ARBA" id="ARBA00022777"/>
    </source>
</evidence>
<protein>
    <recommendedName>
        <fullName evidence="2">histidine kinase</fullName>
        <ecNumber evidence="2">2.7.13.3</ecNumber>
    </recommendedName>
</protein>
<evidence type="ECO:0000256" key="3">
    <source>
        <dbReference type="ARBA" id="ARBA00022679"/>
    </source>
</evidence>
<dbReference type="InterPro" id="IPR008979">
    <property type="entry name" value="Galactose-bd-like_sf"/>
</dbReference>
<keyword evidence="6" id="KW-0812">Transmembrane</keyword>
<dbReference type="GO" id="GO:0005524">
    <property type="term" value="F:ATP binding"/>
    <property type="evidence" value="ECO:0007669"/>
    <property type="project" value="UniProtKB-KW"/>
</dbReference>
<dbReference type="Pfam" id="PF07695">
    <property type="entry name" value="7TMR-DISM_7TM"/>
    <property type="match status" value="1"/>
</dbReference>
<dbReference type="Gene3D" id="3.30.565.10">
    <property type="entry name" value="Histidine kinase-like ATPase, C-terminal domain"/>
    <property type="match status" value="1"/>
</dbReference>
<sequence>MRFVCAFLFYFFSGIYSSVFAQQFPVNEQCRVSVHAMDAVRTDSIQHVPASGWEKVSLPDTWSERWHNYNGAVWYRIKWDWHCDHDAHLQEPVVFSVKSINSAGAVFLNGDLLWSDKYLSGSLSRSWNMPRYWILPIAGLNQGKNEVLIFIKGYAFQRPGLGVVEFNNVQKNYEIHKDRVWNQRTMFLISIIMSATLGVFCFVIWLFRREDHTFALFALSSFLWILFISSVLRTETLPLMTTLQDAQFTMIVLVCYICSFCLYLMRFIDKKFPRIEIGIAVLTGLSILGLLFTDMDNTASFHSLIFLCYLVLLLLCILYVFYITIRTRKLEYILLSLAMLVILIIGCVDVGIFTLNHFKNLPPLVPYTSSVITLFIVVVLSMRLTRSIKRIELFNHELEVKIEHVSDDLKSSLMEKHGLELKNVRLQERIHLSHDLHDVLGASIVRSMIMVDQSKENFSNQHFLSMLKLLRDDLRQIIDSGSSAGVAVPENPLLWIAPVRHRFSQLMDEMDINSSWSLPSQWKIQPTALQCLTLIRVLEESLTNIVKHSYATEVKVVMDIPDSTQIVLIVVDNGVGFDVDCVLQQGMSVGMRSMQLRLEKIGASLQMSSQAGRTVICAIMPVRL</sequence>
<dbReference type="PANTHER" id="PTHR24421">
    <property type="entry name" value="NITRATE/NITRITE SENSOR PROTEIN NARX-RELATED"/>
    <property type="match status" value="1"/>
</dbReference>
<feature type="transmembrane region" description="Helical" evidence="6">
    <location>
        <begin position="364"/>
        <end position="384"/>
    </location>
</feature>
<evidence type="ECO:0000256" key="2">
    <source>
        <dbReference type="ARBA" id="ARBA00012438"/>
    </source>
</evidence>
<dbReference type="GO" id="GO:0000160">
    <property type="term" value="P:phosphorelay signal transduction system"/>
    <property type="evidence" value="ECO:0007669"/>
    <property type="project" value="UniProtKB-KW"/>
</dbReference>
<dbReference type="InterPro" id="IPR003594">
    <property type="entry name" value="HATPase_dom"/>
</dbReference>
<keyword evidence="9" id="KW-0067">ATP-binding</keyword>
<accession>A0A3B7LXY0</accession>
<dbReference type="Proteomes" id="UP000263753">
    <property type="component" value="Chromosome"/>
</dbReference>
<evidence type="ECO:0000313" key="10">
    <source>
        <dbReference type="Proteomes" id="UP000263753"/>
    </source>
</evidence>
<dbReference type="GO" id="GO:0004673">
    <property type="term" value="F:protein histidine kinase activity"/>
    <property type="evidence" value="ECO:0007669"/>
    <property type="project" value="UniProtKB-EC"/>
</dbReference>
<evidence type="ECO:0000256" key="1">
    <source>
        <dbReference type="ARBA" id="ARBA00000085"/>
    </source>
</evidence>